<keyword evidence="4" id="KW-0540">Nuclease</keyword>
<accession>A0A1G9IEJ5</accession>
<dbReference type="AlphaFoldDB" id="A0A1G9IEJ5"/>
<reference evidence="13 14" key="1">
    <citation type="submission" date="2016-10" db="EMBL/GenBank/DDBJ databases">
        <authorList>
            <person name="de Groot N.N."/>
        </authorList>
    </citation>
    <scope>NUCLEOTIDE SEQUENCE [LARGE SCALE GENOMIC DNA]</scope>
    <source>
        <strain evidence="13 14">Sb09</strain>
    </source>
</reference>
<evidence type="ECO:0000256" key="4">
    <source>
        <dbReference type="ARBA" id="ARBA00022722"/>
    </source>
</evidence>
<dbReference type="PANTHER" id="PTHR30195:SF16">
    <property type="entry name" value="TYPE I RESTRICTION ENZYME ENDONUCLEASE SUBUNIT"/>
    <property type="match status" value="1"/>
</dbReference>
<evidence type="ECO:0000256" key="8">
    <source>
        <dbReference type="ARBA" id="ARBA00022801"/>
    </source>
</evidence>
<dbReference type="InterPro" id="IPR040980">
    <property type="entry name" value="SWI2_SNF2"/>
</dbReference>
<dbReference type="GO" id="GO:0003677">
    <property type="term" value="F:DNA binding"/>
    <property type="evidence" value="ECO:0007669"/>
    <property type="project" value="UniProtKB-KW"/>
</dbReference>
<comment type="catalytic activity">
    <reaction evidence="1 11">
        <text>Endonucleolytic cleavage of DNA to give random double-stranded fragments with terminal 5'-phosphates, ATP is simultaneously hydrolyzed.</text>
        <dbReference type="EC" id="3.1.21.3"/>
    </reaction>
</comment>
<evidence type="ECO:0000256" key="5">
    <source>
        <dbReference type="ARBA" id="ARBA00022741"/>
    </source>
</evidence>
<evidence type="ECO:0000256" key="6">
    <source>
        <dbReference type="ARBA" id="ARBA00022747"/>
    </source>
</evidence>
<dbReference type="GO" id="GO:0005524">
    <property type="term" value="F:ATP binding"/>
    <property type="evidence" value="ECO:0007669"/>
    <property type="project" value="UniProtKB-KW"/>
</dbReference>
<keyword evidence="10 11" id="KW-0238">DNA-binding</keyword>
<evidence type="ECO:0000256" key="11">
    <source>
        <dbReference type="RuleBase" id="RU364115"/>
    </source>
</evidence>
<evidence type="ECO:0000256" key="3">
    <source>
        <dbReference type="ARBA" id="ARBA00011296"/>
    </source>
</evidence>
<dbReference type="Pfam" id="PF12008">
    <property type="entry name" value="EcoR124_C"/>
    <property type="match status" value="1"/>
</dbReference>
<keyword evidence="8 11" id="KW-0378">Hydrolase</keyword>
<protein>
    <recommendedName>
        <fullName evidence="11">Type I restriction enzyme endonuclease subunit</fullName>
        <shortName evidence="11">R protein</shortName>
        <ecNumber evidence="11">3.1.21.3</ecNumber>
    </recommendedName>
    <alternativeName>
        <fullName evidence="11">Type-1 restriction enzyme R protein</fullName>
    </alternativeName>
</protein>
<proteinExistence type="inferred from homology"/>
<sequence>MAELESVLEQKLIDQLCQGESQWTYRPDIRTEEELWDNFRYILEQNNKAKLNDGRLTDSEFAKIKNDLSHASFYDAGKWLVGENGQVYVHVQRGNETLHLLVLNNEHVAGGTSVYEVINQYQAFGDEDDARDRRFDVTLLINGIPMIHIELKNKDHSYMDGFHQIKKYIAEGKFRGLFSNVQMFVVSNGVDTKYFSAARDNELNKKFLTGWIDSKNQPVPDFLDFAKAVLRIPEAHEMVTKYIVLDNDKKKLLVLRPYQIHAIEAMRDASKHGKSGFIWHTTGSGKTMTSYKATRNLLMDIPSIEKTIFLIDRKDLDLQTKLAFQSYADNDTIDVDDTENVNSLIKKMTDGKRQMIVTTRQKMQTMVNKRLTEGTPEYNKIRALKVAFVVDECHRAVTPQTKRDIEAFFANSLWFGFTGTPIFEANKYEQKGDLAQTTQQLYGNCLHSYTIKEAIHDGAVLGFMVETLGKNGLTPEEEERTYGKEAHMRQVLDVILNKSFAKFGMEKGRGETYEAMFTVSSIEQAQKYYELLKSIKAGKDELKISDDIRRALPDFPKFAITYSVTENDEASKLNQDKMKEALDDYNDMFGTNYNLAGINAYNANLNDRLARKEKKYLNRSQQLDIVIVVDRLLTGFDAPCLSTLFIDRQPMSPQNLIQAFSRTNRLFDTKKQYGQIVTFQSPQAFKEAIDSALALYSRGGEGKPLAEDYEVVKEEFITSLKSVRNLADTPQDVIGLSEKQKKQFIFVFRDLDRSFNHLKAFSTYDPQILKDNHFSQEEYEDYAAVYKNILAELKEDKPEDKVDDEPIIDDYELVAFDKIKVDYDYIIDLISGFVDSLGEVESEAEYNKKLNEIKEIIAAYSEDNPKLGSLLESILEDIVNNSEKYENQDVSAIINQMRQSAIDKEIRLFSEKWFVDFDDVKYEAYHFKDGKLANESKLKEKADYAAYKEATEEPVKKFKFFSAMIKDFKEDLMPEIAPLFN</sequence>
<dbReference type="InterPro" id="IPR055180">
    <property type="entry name" value="HsdR_RecA-like_helicase_dom_2"/>
</dbReference>
<evidence type="ECO:0000256" key="10">
    <source>
        <dbReference type="ARBA" id="ARBA00023125"/>
    </source>
</evidence>
<evidence type="ECO:0000259" key="12">
    <source>
        <dbReference type="PROSITE" id="PS51192"/>
    </source>
</evidence>
<dbReference type="InterPro" id="IPR051268">
    <property type="entry name" value="Type-I_R_enzyme_R_subunit"/>
</dbReference>
<dbReference type="NCBIfam" id="TIGR00348">
    <property type="entry name" value="hsdR"/>
    <property type="match status" value="1"/>
</dbReference>
<dbReference type="CDD" id="cd18800">
    <property type="entry name" value="SF2_C_EcoR124I-like"/>
    <property type="match status" value="1"/>
</dbReference>
<dbReference type="Pfam" id="PF22679">
    <property type="entry name" value="T1R_D3-like"/>
    <property type="match status" value="1"/>
</dbReference>
<evidence type="ECO:0000256" key="9">
    <source>
        <dbReference type="ARBA" id="ARBA00022840"/>
    </source>
</evidence>
<comment type="subunit">
    <text evidence="3 11">The type I restriction/modification system is composed of three polypeptides R, M and S.</text>
</comment>
<dbReference type="PROSITE" id="PS51192">
    <property type="entry name" value="HELICASE_ATP_BIND_1"/>
    <property type="match status" value="1"/>
</dbReference>
<dbReference type="GO" id="GO:0009035">
    <property type="term" value="F:type I site-specific deoxyribonuclease activity"/>
    <property type="evidence" value="ECO:0007669"/>
    <property type="project" value="UniProtKB-EC"/>
</dbReference>
<evidence type="ECO:0000256" key="1">
    <source>
        <dbReference type="ARBA" id="ARBA00000851"/>
    </source>
</evidence>
<comment type="similarity">
    <text evidence="2 11">Belongs to the HsdR family.</text>
</comment>
<dbReference type="Gene3D" id="1.20.58.910">
    <property type="match status" value="1"/>
</dbReference>
<dbReference type="Gene3D" id="3.90.1570.50">
    <property type="match status" value="1"/>
</dbReference>
<keyword evidence="7" id="KW-0255">Endonuclease</keyword>
<comment type="function">
    <text evidence="11">Subunit R is required for both nuclease and ATPase activities, but not for modification.</text>
</comment>
<dbReference type="Pfam" id="PF04313">
    <property type="entry name" value="HSDR_N"/>
    <property type="match status" value="1"/>
</dbReference>
<dbReference type="SMART" id="SM00487">
    <property type="entry name" value="DEXDc"/>
    <property type="match status" value="1"/>
</dbReference>
<dbReference type="GO" id="GO:0009307">
    <property type="term" value="P:DNA restriction-modification system"/>
    <property type="evidence" value="ECO:0007669"/>
    <property type="project" value="UniProtKB-KW"/>
</dbReference>
<dbReference type="Gene3D" id="3.40.50.300">
    <property type="entry name" value="P-loop containing nucleotide triphosphate hydrolases"/>
    <property type="match status" value="2"/>
</dbReference>
<evidence type="ECO:0000256" key="7">
    <source>
        <dbReference type="ARBA" id="ARBA00022759"/>
    </source>
</evidence>
<dbReference type="CDD" id="cd22332">
    <property type="entry name" value="HsdR_N"/>
    <property type="match status" value="1"/>
</dbReference>
<keyword evidence="9 11" id="KW-0067">ATP-binding</keyword>
<dbReference type="InterPro" id="IPR014001">
    <property type="entry name" value="Helicase_ATP-bd"/>
</dbReference>
<keyword evidence="6 11" id="KW-0680">Restriction system</keyword>
<dbReference type="Proteomes" id="UP000183162">
    <property type="component" value="Unassembled WGS sequence"/>
</dbReference>
<name>A0A1G9IEJ5_STREI</name>
<evidence type="ECO:0000256" key="2">
    <source>
        <dbReference type="ARBA" id="ARBA00008598"/>
    </source>
</evidence>
<dbReference type="InterPro" id="IPR027417">
    <property type="entry name" value="P-loop_NTPase"/>
</dbReference>
<dbReference type="SUPFAM" id="SSF52540">
    <property type="entry name" value="P-loop containing nucleoside triphosphate hydrolases"/>
    <property type="match status" value="2"/>
</dbReference>
<dbReference type="InterPro" id="IPR022625">
    <property type="entry name" value="TypeI_RM_Rsu_C"/>
</dbReference>
<dbReference type="RefSeq" id="WP_074565961.1">
    <property type="nucleotide sequence ID" value="NZ_FNGX01000001.1"/>
</dbReference>
<dbReference type="EC" id="3.1.21.3" evidence="11"/>
<evidence type="ECO:0000313" key="14">
    <source>
        <dbReference type="Proteomes" id="UP000183162"/>
    </source>
</evidence>
<organism evidence="13 14">
    <name type="scientific">Streptococcus equinus</name>
    <name type="common">Streptococcus bovis</name>
    <dbReference type="NCBI Taxonomy" id="1335"/>
    <lineage>
        <taxon>Bacteria</taxon>
        <taxon>Bacillati</taxon>
        <taxon>Bacillota</taxon>
        <taxon>Bacilli</taxon>
        <taxon>Lactobacillales</taxon>
        <taxon>Streptococcaceae</taxon>
        <taxon>Streptococcus</taxon>
    </lineage>
</organism>
<gene>
    <name evidence="13" type="ORF">SAMN05216400_0157</name>
</gene>
<feature type="domain" description="Helicase ATP-binding" evidence="12">
    <location>
        <begin position="267"/>
        <end position="439"/>
    </location>
</feature>
<dbReference type="OrthoDB" id="9758243at2"/>
<keyword evidence="5 11" id="KW-0547">Nucleotide-binding</keyword>
<dbReference type="EMBL" id="FNGX01000001">
    <property type="protein sequence ID" value="SDL23660.1"/>
    <property type="molecule type" value="Genomic_DNA"/>
</dbReference>
<dbReference type="PANTHER" id="PTHR30195">
    <property type="entry name" value="TYPE I SITE-SPECIFIC DEOXYRIBONUCLEASE PROTEIN SUBUNIT M AND R"/>
    <property type="match status" value="1"/>
</dbReference>
<dbReference type="InterPro" id="IPR007409">
    <property type="entry name" value="Restrct_endonuc_type1_HsdR_N"/>
</dbReference>
<dbReference type="Pfam" id="PF18766">
    <property type="entry name" value="SWI2_SNF2"/>
    <property type="match status" value="1"/>
</dbReference>
<dbReference type="InterPro" id="IPR004473">
    <property type="entry name" value="Restrct_endonuc_typeI_HsdR"/>
</dbReference>
<evidence type="ECO:0000313" key="13">
    <source>
        <dbReference type="EMBL" id="SDL23660.1"/>
    </source>
</evidence>